<gene>
    <name evidence="1" type="ORF">CYL20_07330</name>
</gene>
<dbReference type="EMBL" id="CP025494">
    <property type="protein sequence ID" value="AVE04362.1"/>
    <property type="molecule type" value="Genomic_DNA"/>
</dbReference>
<evidence type="ECO:0000313" key="1">
    <source>
        <dbReference type="EMBL" id="AVE04362.1"/>
    </source>
</evidence>
<dbReference type="RefSeq" id="WP_104994112.1">
    <property type="nucleotide sequence ID" value="NZ_CP025494.1"/>
</dbReference>
<organism evidence="1 2">
    <name type="scientific">Pseudomonas palleroniana</name>
    <dbReference type="NCBI Taxonomy" id="191390"/>
    <lineage>
        <taxon>Bacteria</taxon>
        <taxon>Pseudomonadati</taxon>
        <taxon>Pseudomonadota</taxon>
        <taxon>Gammaproteobacteria</taxon>
        <taxon>Pseudomonadales</taxon>
        <taxon>Pseudomonadaceae</taxon>
        <taxon>Pseudomonas</taxon>
    </lineage>
</organism>
<name>A0A2L1J783_9PSED</name>
<dbReference type="AlphaFoldDB" id="A0A2L1J783"/>
<accession>A0A2L1J783</accession>
<dbReference type="Proteomes" id="UP000237830">
    <property type="component" value="Chromosome"/>
</dbReference>
<proteinExistence type="predicted"/>
<protein>
    <submittedName>
        <fullName evidence="1">Uncharacterized protein</fullName>
    </submittedName>
</protein>
<evidence type="ECO:0000313" key="2">
    <source>
        <dbReference type="Proteomes" id="UP000237830"/>
    </source>
</evidence>
<sequence>MSDQNDVIGEILDEMSRITTNGGKVSRIVIHDAGLWTNLQDLAGANFERVPAGTTLFGVTVGLGGKSNTAKFTVEAEGSEITP</sequence>
<reference evidence="1 2" key="1">
    <citation type="submission" date="2017-12" db="EMBL/GenBank/DDBJ databases">
        <title>Genome sequence of Pseudomonas palleroniana MAB3.</title>
        <authorList>
            <person name="Nascimento F.X."/>
        </authorList>
    </citation>
    <scope>NUCLEOTIDE SEQUENCE [LARGE SCALE GENOMIC DNA]</scope>
    <source>
        <strain evidence="1 2">MAB3</strain>
    </source>
</reference>